<dbReference type="Pfam" id="PF08532">
    <property type="entry name" value="Glyco_hydro_42M"/>
    <property type="match status" value="1"/>
</dbReference>
<keyword evidence="11" id="KW-1185">Reference proteome</keyword>
<dbReference type="Pfam" id="PF02449">
    <property type="entry name" value="Glyco_hydro_42"/>
    <property type="match status" value="1"/>
</dbReference>
<evidence type="ECO:0000313" key="11">
    <source>
        <dbReference type="Proteomes" id="UP000198891"/>
    </source>
</evidence>
<evidence type="ECO:0000256" key="4">
    <source>
        <dbReference type="ARBA" id="ARBA00022723"/>
    </source>
</evidence>
<dbReference type="GO" id="GO:0004565">
    <property type="term" value="F:beta-galactosidase activity"/>
    <property type="evidence" value="ECO:0007669"/>
    <property type="project" value="UniProtKB-EC"/>
</dbReference>
<dbReference type="OrthoDB" id="9800974at2"/>
<evidence type="ECO:0000256" key="2">
    <source>
        <dbReference type="ARBA" id="ARBA00005940"/>
    </source>
</evidence>
<proteinExistence type="inferred from homology"/>
<evidence type="ECO:0000259" key="9">
    <source>
        <dbReference type="Pfam" id="PF08532"/>
    </source>
</evidence>
<dbReference type="SUPFAM" id="SSF52317">
    <property type="entry name" value="Class I glutamine amidotransferase-like"/>
    <property type="match status" value="1"/>
</dbReference>
<comment type="catalytic activity">
    <reaction evidence="1">
        <text>Hydrolysis of terminal non-reducing beta-D-galactose residues in beta-D-galactosides.</text>
        <dbReference type="EC" id="3.2.1.23"/>
    </reaction>
</comment>
<keyword evidence="4" id="KW-0479">Metal-binding</keyword>
<dbReference type="Gene3D" id="3.20.20.80">
    <property type="entry name" value="Glycosidases"/>
    <property type="match status" value="1"/>
</dbReference>
<organism evidence="10 11">
    <name type="scientific">Herbiconiux ginsengi</name>
    <dbReference type="NCBI Taxonomy" id="381665"/>
    <lineage>
        <taxon>Bacteria</taxon>
        <taxon>Bacillati</taxon>
        <taxon>Actinomycetota</taxon>
        <taxon>Actinomycetes</taxon>
        <taxon>Micrococcales</taxon>
        <taxon>Microbacteriaceae</taxon>
        <taxon>Herbiconiux</taxon>
    </lineage>
</organism>
<dbReference type="InterPro" id="IPR003476">
    <property type="entry name" value="Glyco_hydro_42"/>
</dbReference>
<name>A0A1H3K5Y0_9MICO</name>
<dbReference type="GO" id="GO:0009341">
    <property type="term" value="C:beta-galactosidase complex"/>
    <property type="evidence" value="ECO:0007669"/>
    <property type="project" value="InterPro"/>
</dbReference>
<keyword evidence="7" id="KW-0326">Glycosidase</keyword>
<reference evidence="10 11" key="1">
    <citation type="submission" date="2016-10" db="EMBL/GenBank/DDBJ databases">
        <authorList>
            <person name="de Groot N.N."/>
        </authorList>
    </citation>
    <scope>NUCLEOTIDE SEQUENCE [LARGE SCALE GENOMIC DNA]</scope>
    <source>
        <strain evidence="10 11">CGMCC 4.3491</strain>
    </source>
</reference>
<dbReference type="PANTHER" id="PTHR36447">
    <property type="entry name" value="BETA-GALACTOSIDASE GANA"/>
    <property type="match status" value="1"/>
</dbReference>
<sequence>MLLGVQYYRPPSPDPSLWEQDIADIARAGFGTVQLWLIWGWVETTPGEFEWGDYDRLLDLAHANGLTVVISTIAEMQPAWLLRRYPDAAMVDHLGRVTPSTTRVEAQSGVTPGGSIDDPRVLGHMRDFLDAAARHFAGHPALVAWDCWNENRWAMEGDGYLDYSPASIRAFHSWLRERYGDLEGVARAWRGRFATWEDVQPGRKPGLPYTDLVAFQRFLTERAAAHLRFRRDTIRAADPAHPISAHCGEPSVNSAGSLFEQPLSRGNDFALAAELDGYGCSSFPNLEGMSMLDLGLRIEATRSAAGERPFWLAELQGGGGRLGHHVLPAVRADEQQRWLWNGMGRGAKGTIVWQWRDEVLGRESGGFGFSGDDGHAPARAEAMARTASLIAANEDFLDAYRPEAAQVGVLFLPDTYYLEWAQDGNDGRQVRESMLGWMRAFEELQLPYEVLDPDHLDRLDDLKLLVLPWPLSVPPAALAAVATWVERGGLLLTEADLAAFDEEAFYHPPGERTTSALGLRSLGRRELPASATLSLELDGVPFVLPAASWLEQYDETDARVLARDTGRPVALERSMGAGAVVSVGSFLGLAHSRASSAEVLRFTEHLVERAGVAVSARVPGTDGTAVQWRRGTSGDWSVLFLIGAPHSEHFVDIPNLGEVVEIEELMDGRAAVVRQRLVVGLSAWGVAVVRWR</sequence>
<dbReference type="RefSeq" id="WP_092548128.1">
    <property type="nucleotide sequence ID" value="NZ_FNPZ01000001.1"/>
</dbReference>
<keyword evidence="6" id="KW-0862">Zinc</keyword>
<feature type="domain" description="Glycoside hydrolase family 42 N-terminal" evidence="8">
    <location>
        <begin position="8"/>
        <end position="377"/>
    </location>
</feature>
<protein>
    <recommendedName>
        <fullName evidence="3">beta-galactosidase</fullName>
        <ecNumber evidence="3">3.2.1.23</ecNumber>
    </recommendedName>
</protein>
<evidence type="ECO:0000313" key="10">
    <source>
        <dbReference type="EMBL" id="SDY47610.1"/>
    </source>
</evidence>
<evidence type="ECO:0000256" key="7">
    <source>
        <dbReference type="ARBA" id="ARBA00023295"/>
    </source>
</evidence>
<dbReference type="STRING" id="381665.SAMN05216554_0439"/>
<dbReference type="InterPro" id="IPR017853">
    <property type="entry name" value="GH"/>
</dbReference>
<dbReference type="AlphaFoldDB" id="A0A1H3K5Y0"/>
<accession>A0A1H3K5Y0</accession>
<evidence type="ECO:0000256" key="5">
    <source>
        <dbReference type="ARBA" id="ARBA00022801"/>
    </source>
</evidence>
<feature type="domain" description="Beta-galactosidase trimerisation" evidence="9">
    <location>
        <begin position="423"/>
        <end position="610"/>
    </location>
</feature>
<dbReference type="Gene3D" id="3.40.50.880">
    <property type="match status" value="1"/>
</dbReference>
<dbReference type="EC" id="3.2.1.23" evidence="3"/>
<dbReference type="InterPro" id="IPR013738">
    <property type="entry name" value="Beta_galactosidase_Trimer"/>
</dbReference>
<evidence type="ECO:0000256" key="1">
    <source>
        <dbReference type="ARBA" id="ARBA00001412"/>
    </source>
</evidence>
<evidence type="ECO:0000256" key="6">
    <source>
        <dbReference type="ARBA" id="ARBA00022833"/>
    </source>
</evidence>
<comment type="similarity">
    <text evidence="2">Belongs to the glycosyl hydrolase 42 family.</text>
</comment>
<dbReference type="GO" id="GO:0005975">
    <property type="term" value="P:carbohydrate metabolic process"/>
    <property type="evidence" value="ECO:0007669"/>
    <property type="project" value="InterPro"/>
</dbReference>
<gene>
    <name evidence="10" type="ORF">SAMN05216554_0439</name>
</gene>
<dbReference type="InterPro" id="IPR029062">
    <property type="entry name" value="Class_I_gatase-like"/>
</dbReference>
<dbReference type="PANTHER" id="PTHR36447:SF2">
    <property type="entry name" value="BETA-GALACTOSIDASE YESZ"/>
    <property type="match status" value="1"/>
</dbReference>
<dbReference type="EMBL" id="FNPZ01000001">
    <property type="protein sequence ID" value="SDY47610.1"/>
    <property type="molecule type" value="Genomic_DNA"/>
</dbReference>
<keyword evidence="5" id="KW-0378">Hydrolase</keyword>
<dbReference type="Proteomes" id="UP000198891">
    <property type="component" value="Unassembled WGS sequence"/>
</dbReference>
<dbReference type="SUPFAM" id="SSF51445">
    <property type="entry name" value="(Trans)glycosidases"/>
    <property type="match status" value="1"/>
</dbReference>
<evidence type="ECO:0000256" key="3">
    <source>
        <dbReference type="ARBA" id="ARBA00012756"/>
    </source>
</evidence>
<dbReference type="GO" id="GO:0046872">
    <property type="term" value="F:metal ion binding"/>
    <property type="evidence" value="ECO:0007669"/>
    <property type="project" value="UniProtKB-KW"/>
</dbReference>
<evidence type="ECO:0000259" key="8">
    <source>
        <dbReference type="Pfam" id="PF02449"/>
    </source>
</evidence>
<dbReference type="InterPro" id="IPR013529">
    <property type="entry name" value="Glyco_hydro_42_N"/>
</dbReference>